<organism evidence="1 2">
    <name type="scientific">Orbilia javanica</name>
    <dbReference type="NCBI Taxonomy" id="47235"/>
    <lineage>
        <taxon>Eukaryota</taxon>
        <taxon>Fungi</taxon>
        <taxon>Dikarya</taxon>
        <taxon>Ascomycota</taxon>
        <taxon>Pezizomycotina</taxon>
        <taxon>Orbiliomycetes</taxon>
        <taxon>Orbiliales</taxon>
        <taxon>Orbiliaceae</taxon>
        <taxon>Orbilia</taxon>
    </lineage>
</organism>
<reference evidence="1 2" key="1">
    <citation type="submission" date="2019-10" db="EMBL/GenBank/DDBJ databases">
        <authorList>
            <person name="Palmer J.M."/>
        </authorList>
    </citation>
    <scope>NUCLEOTIDE SEQUENCE [LARGE SCALE GENOMIC DNA]</scope>
    <source>
        <strain evidence="1 2">TWF718</strain>
    </source>
</reference>
<dbReference type="EMBL" id="JAVHNR010000006">
    <property type="protein sequence ID" value="KAK6339772.1"/>
    <property type="molecule type" value="Genomic_DNA"/>
</dbReference>
<protein>
    <submittedName>
        <fullName evidence="1">Uncharacterized protein</fullName>
    </submittedName>
</protein>
<gene>
    <name evidence="1" type="ORF">TWF718_009166</name>
</gene>
<evidence type="ECO:0000313" key="2">
    <source>
        <dbReference type="Proteomes" id="UP001313282"/>
    </source>
</evidence>
<keyword evidence="2" id="KW-1185">Reference proteome</keyword>
<dbReference type="AlphaFoldDB" id="A0AAN8RCE0"/>
<dbReference type="Proteomes" id="UP001313282">
    <property type="component" value="Unassembled WGS sequence"/>
</dbReference>
<evidence type="ECO:0000313" key="1">
    <source>
        <dbReference type="EMBL" id="KAK6339772.1"/>
    </source>
</evidence>
<comment type="caution">
    <text evidence="1">The sequence shown here is derived from an EMBL/GenBank/DDBJ whole genome shotgun (WGS) entry which is preliminary data.</text>
</comment>
<name>A0AAN8RCE0_9PEZI</name>
<sequence length="296" mass="33646">MSVESLRNKAQEYWVANFDDGPYSNLIQAQYLVGKSGRTWEQILQSPRTLRTLITADDLSNDSSSTFKHTWAAAAGRCTAFCLRIVRKLQEYDSPSFDFKIYDLRGHRVARCAKTGILIDSSSAVGVLVLRDGADWTMLEEEVNHPKWKWDGSESKFKTDAQGLKTSADALSFQAAMTQCLTEIRDKFEPLCLFRSFSGGRAHFHAMIKWVPSSKQLVLLESLETKVKTTIKFDKDGTTETEKECIQFVEQFITSHGGLEGDKQWKFGQPNYRAKDIHETIWTTAKKIWGLPRIVT</sequence>
<accession>A0AAN8RCE0</accession>
<proteinExistence type="predicted"/>